<dbReference type="PROSITE" id="PS50287">
    <property type="entry name" value="SRCR_2"/>
    <property type="match status" value="1"/>
</dbReference>
<feature type="domain" description="SRCR" evidence="3">
    <location>
        <begin position="17"/>
        <end position="115"/>
    </location>
</feature>
<dbReference type="InParanoid" id="D8TKQ3"/>
<evidence type="ECO:0000256" key="2">
    <source>
        <dbReference type="ARBA" id="ARBA00023157"/>
    </source>
</evidence>
<dbReference type="Pfam" id="PF00530">
    <property type="entry name" value="SRCR"/>
    <property type="match status" value="1"/>
</dbReference>
<dbReference type="SMART" id="SM00202">
    <property type="entry name" value="SR"/>
    <property type="match status" value="1"/>
</dbReference>
<protein>
    <recommendedName>
        <fullName evidence="3">SRCR domain-containing protein</fullName>
    </recommendedName>
</protein>
<proteinExistence type="predicted"/>
<dbReference type="PRINTS" id="PR00258">
    <property type="entry name" value="SPERACTRCPTR"/>
</dbReference>
<evidence type="ECO:0000313" key="5">
    <source>
        <dbReference type="Proteomes" id="UP000001058"/>
    </source>
</evidence>
<organism evidence="5">
    <name type="scientific">Volvox carteri f. nagariensis</name>
    <dbReference type="NCBI Taxonomy" id="3068"/>
    <lineage>
        <taxon>Eukaryota</taxon>
        <taxon>Viridiplantae</taxon>
        <taxon>Chlorophyta</taxon>
        <taxon>core chlorophytes</taxon>
        <taxon>Chlorophyceae</taxon>
        <taxon>CS clade</taxon>
        <taxon>Chlamydomonadales</taxon>
        <taxon>Volvocaceae</taxon>
        <taxon>Volvox</taxon>
    </lineage>
</organism>
<dbReference type="InterPro" id="IPR036772">
    <property type="entry name" value="SRCR-like_dom_sf"/>
</dbReference>
<name>D8TKQ3_VOLCA</name>
<sequence length="123" mass="13070">MSFLSLAALHPVEDGGLRLANGTDTAGRLEVLHNGGWGTVCLDNFTDLEASVACRQLGFAAGGVAPVLQYGAGRGSVWMDSVRCRGAEARLADCRFDGWGWTDCSHFGELGACRRKRAWGPPS</sequence>
<dbReference type="GO" id="GO:0016020">
    <property type="term" value="C:membrane"/>
    <property type="evidence" value="ECO:0007669"/>
    <property type="project" value="InterPro"/>
</dbReference>
<reference evidence="4 5" key="1">
    <citation type="journal article" date="2010" name="Science">
        <title>Genomic analysis of organismal complexity in the multicellular green alga Volvox carteri.</title>
        <authorList>
            <person name="Prochnik S.E."/>
            <person name="Umen J."/>
            <person name="Nedelcu A.M."/>
            <person name="Hallmann A."/>
            <person name="Miller S.M."/>
            <person name="Nishii I."/>
            <person name="Ferris P."/>
            <person name="Kuo A."/>
            <person name="Mitros T."/>
            <person name="Fritz-Laylin L.K."/>
            <person name="Hellsten U."/>
            <person name="Chapman J."/>
            <person name="Simakov O."/>
            <person name="Rensing S.A."/>
            <person name="Terry A."/>
            <person name="Pangilinan J."/>
            <person name="Kapitonov V."/>
            <person name="Jurka J."/>
            <person name="Salamov A."/>
            <person name="Shapiro H."/>
            <person name="Schmutz J."/>
            <person name="Grimwood J."/>
            <person name="Lindquist E."/>
            <person name="Lucas S."/>
            <person name="Grigoriev I.V."/>
            <person name="Schmitt R."/>
            <person name="Kirk D."/>
            <person name="Rokhsar D.S."/>
        </authorList>
    </citation>
    <scope>NUCLEOTIDE SEQUENCE [LARGE SCALE GENOMIC DNA]</scope>
    <source>
        <strain evidence="5">f. Nagariensis / Eve</strain>
    </source>
</reference>
<keyword evidence="1" id="KW-0732">Signal</keyword>
<dbReference type="AlphaFoldDB" id="D8TKQ3"/>
<dbReference type="EMBL" id="GL378325">
    <property type="protein sequence ID" value="EFJ51925.1"/>
    <property type="molecule type" value="Genomic_DNA"/>
</dbReference>
<dbReference type="PANTHER" id="PTHR48071">
    <property type="entry name" value="SRCR DOMAIN-CONTAINING PROTEIN"/>
    <property type="match status" value="1"/>
</dbReference>
<accession>D8TKQ3</accession>
<keyword evidence="5" id="KW-1185">Reference proteome</keyword>
<evidence type="ECO:0000256" key="1">
    <source>
        <dbReference type="ARBA" id="ARBA00022729"/>
    </source>
</evidence>
<dbReference type="PROSITE" id="PS00420">
    <property type="entry name" value="SRCR_1"/>
    <property type="match status" value="1"/>
</dbReference>
<gene>
    <name evidence="4" type="ORF">VOLCADRAFT_56289</name>
</gene>
<dbReference type="OrthoDB" id="534936at2759"/>
<evidence type="ECO:0000313" key="4">
    <source>
        <dbReference type="EMBL" id="EFJ51925.1"/>
    </source>
</evidence>
<dbReference type="PANTHER" id="PTHR48071:SF18">
    <property type="entry name" value="DELETED IN MALIGNANT BRAIN TUMORS 1 PROTEIN-RELATED"/>
    <property type="match status" value="1"/>
</dbReference>
<dbReference type="Proteomes" id="UP000001058">
    <property type="component" value="Unassembled WGS sequence"/>
</dbReference>
<dbReference type="FunFam" id="3.10.250.10:FF:000001">
    <property type="entry name" value="Lysyl oxidase 4 isoform X1"/>
    <property type="match status" value="1"/>
</dbReference>
<dbReference type="Gene3D" id="3.10.250.10">
    <property type="entry name" value="SRCR-like domain"/>
    <property type="match status" value="1"/>
</dbReference>
<dbReference type="KEGG" id="vcn:VOLCADRAFT_56289"/>
<dbReference type="InterPro" id="IPR001190">
    <property type="entry name" value="SRCR"/>
</dbReference>
<evidence type="ECO:0000259" key="3">
    <source>
        <dbReference type="PROSITE" id="PS50287"/>
    </source>
</evidence>
<dbReference type="SUPFAM" id="SSF56487">
    <property type="entry name" value="SRCR-like"/>
    <property type="match status" value="1"/>
</dbReference>
<keyword evidence="2" id="KW-1015">Disulfide bond</keyword>
<dbReference type="eggNOG" id="ENOG502QU48">
    <property type="taxonomic scope" value="Eukaryota"/>
</dbReference>
<dbReference type="GeneID" id="9618071"/>
<dbReference type="RefSeq" id="XP_002946699.1">
    <property type="nucleotide sequence ID" value="XM_002946653.1"/>
</dbReference>